<dbReference type="PATRIC" id="fig|389348.3.peg.148"/>
<dbReference type="RefSeq" id="WP_059059647.1">
    <property type="nucleotide sequence ID" value="NZ_LN879502.1"/>
</dbReference>
<dbReference type="AlphaFoldDB" id="A0A0U5JD28"/>
<sequence>MAYLRFASVWTLIALQQPIRLFFSIFLPSFKFEMVSHEFFSLSDPTWECVAAREGMLTDWSEAKERNISHKRSYFLTRLFKRLSQGRESGFCTKGYELLRAHFPRSTFPIDLNLKMYMKGIERSAILEEELGKNRGTYELIEQKATKAESNGDLFIFGNLLTLFPNSGEKTSSYYLQAIEQGAYWVSRDYWVTKLAESETQQIDSFLKVVFTLLANEGEGILICLGDSLLYRDPDEDNGEFLNKFLEEASDDQSIALLYLLCTYKGEKEEDINDKLATGYNTHEDAGLIKERLAFFLDRLELHSQSLLTLSRLGEMCISCQEHQKAESICQAIMDRYSQTRLQSVDEAVSIARFFLIMDKREGALQVYARAIQLYRGAYSLSGEWDTFEETPRKFLEIGALYYDLLNDQQWALSYTNPKYASLYFHFYLKGLESLPFSIEKTEKIIAICRTIMCKDISNFSFCADYLKAILNKGLLTQLSPQALTNILAIAHEMEDHFTDIHDAMIHLRRLEGQTYPANERYVALEGFLATQHRLGHVEADENLQFLYQFADTFLFCRSRLEHRYDQIPMRSPFPHNSSAFLNFT</sequence>
<accession>A0A0U5JD28</accession>
<reference evidence="2" key="1">
    <citation type="submission" date="2015-09" db="EMBL/GenBank/DDBJ databases">
        <authorList>
            <person name="Bertelli C."/>
        </authorList>
    </citation>
    <scope>NUCLEOTIDE SEQUENCE [LARGE SCALE GENOMIC DNA]</scope>
    <source>
        <strain evidence="2">KNic</strain>
    </source>
</reference>
<dbReference type="EMBL" id="LN879502">
    <property type="protein sequence ID" value="CUI15765.1"/>
    <property type="molecule type" value="Genomic_DNA"/>
</dbReference>
<evidence type="ECO:0000313" key="2">
    <source>
        <dbReference type="Proteomes" id="UP000069902"/>
    </source>
</evidence>
<protein>
    <submittedName>
        <fullName evidence="1">Uncharacterized protein</fullName>
    </submittedName>
</protein>
<keyword evidence="2" id="KW-1185">Reference proteome</keyword>
<dbReference type="KEGG" id="pnl:PNK_0127"/>
<gene>
    <name evidence="1" type="ORF">PNK_0127</name>
</gene>
<organism evidence="1 2">
    <name type="scientific">Candidatus Protochlamydia naegleriophila</name>
    <dbReference type="NCBI Taxonomy" id="389348"/>
    <lineage>
        <taxon>Bacteria</taxon>
        <taxon>Pseudomonadati</taxon>
        <taxon>Chlamydiota</taxon>
        <taxon>Chlamydiia</taxon>
        <taxon>Parachlamydiales</taxon>
        <taxon>Parachlamydiaceae</taxon>
        <taxon>Candidatus Protochlamydia</taxon>
    </lineage>
</organism>
<dbReference type="InParanoid" id="A0A0U5JD28"/>
<name>A0A0U5JD28_9BACT</name>
<proteinExistence type="predicted"/>
<evidence type="ECO:0000313" key="1">
    <source>
        <dbReference type="EMBL" id="CUI15765.1"/>
    </source>
</evidence>
<dbReference type="Proteomes" id="UP000069902">
    <property type="component" value="Chromosome cPNK"/>
</dbReference>
<dbReference type="STRING" id="389348.PNK_0127"/>